<organism evidence="5 6">
    <name type="scientific">Dunaliella salina</name>
    <name type="common">Green alga</name>
    <name type="synonym">Protococcus salinus</name>
    <dbReference type="NCBI Taxonomy" id="3046"/>
    <lineage>
        <taxon>Eukaryota</taxon>
        <taxon>Viridiplantae</taxon>
        <taxon>Chlorophyta</taxon>
        <taxon>core chlorophytes</taxon>
        <taxon>Chlorophyceae</taxon>
        <taxon>CS clade</taxon>
        <taxon>Chlamydomonadales</taxon>
        <taxon>Dunaliellaceae</taxon>
        <taxon>Dunaliella</taxon>
    </lineage>
</organism>
<evidence type="ECO:0000313" key="6">
    <source>
        <dbReference type="Proteomes" id="UP000815325"/>
    </source>
</evidence>
<sequence>MQALGNRHLNVVQPFPPLPPKSLGRRQKSRHSNLFCRATGEAVKPESLMQVALEAARAGAKIVEESAKLPRQIERKEGNDVVTATDKASEAAIIEVIHKAFPGHAIQGEEGGVVGDVSSDYLWSVDPLDGTANFSTDGHTETAAQQPMAACIIEFVGGPSGNGFKKRTFTAKRNGGAFLEGQPLLVSKTRELRDAILATESLYMPEIPESWEPLSELQRAFTASSRGVRISGSAAANACALATGVHQWL</sequence>
<evidence type="ECO:0000313" key="5">
    <source>
        <dbReference type="EMBL" id="KAF5839906.1"/>
    </source>
</evidence>
<reference evidence="5" key="1">
    <citation type="submission" date="2017-08" db="EMBL/GenBank/DDBJ databases">
        <authorList>
            <person name="Polle J.E."/>
            <person name="Barry K."/>
            <person name="Cushman J."/>
            <person name="Schmutz J."/>
            <person name="Tran D."/>
            <person name="Hathwaick L.T."/>
            <person name="Yim W.C."/>
            <person name="Jenkins J."/>
            <person name="Mckie-Krisberg Z.M."/>
            <person name="Prochnik S."/>
            <person name="Lindquist E."/>
            <person name="Dockter R.B."/>
            <person name="Adam C."/>
            <person name="Molina H."/>
            <person name="Bunkerborg J."/>
            <person name="Jin E."/>
            <person name="Buchheim M."/>
            <person name="Magnuson J."/>
        </authorList>
    </citation>
    <scope>NUCLEOTIDE SEQUENCE</scope>
    <source>
        <strain evidence="5">CCAP 19/18</strain>
    </source>
</reference>
<dbReference type="EMBL" id="MU069529">
    <property type="protein sequence ID" value="KAF5839906.1"/>
    <property type="molecule type" value="Genomic_DNA"/>
</dbReference>
<keyword evidence="3" id="KW-0460">Magnesium</keyword>
<comment type="similarity">
    <text evidence="1">Belongs to the inositol monophosphatase superfamily.</text>
</comment>
<dbReference type="Gene3D" id="3.40.190.80">
    <property type="match status" value="1"/>
</dbReference>
<dbReference type="InterPro" id="IPR020583">
    <property type="entry name" value="Inositol_monoP_metal-BS"/>
</dbReference>
<dbReference type="PANTHER" id="PTHR20854">
    <property type="entry name" value="INOSITOL MONOPHOSPHATASE"/>
    <property type="match status" value="1"/>
</dbReference>
<keyword evidence="6" id="KW-1185">Reference proteome</keyword>
<dbReference type="Pfam" id="PF00459">
    <property type="entry name" value="Inositol_P"/>
    <property type="match status" value="1"/>
</dbReference>
<evidence type="ECO:0000256" key="1">
    <source>
        <dbReference type="ARBA" id="ARBA00009759"/>
    </source>
</evidence>
<evidence type="ECO:0000256" key="2">
    <source>
        <dbReference type="ARBA" id="ARBA00022723"/>
    </source>
</evidence>
<dbReference type="Proteomes" id="UP000815325">
    <property type="component" value="Unassembled WGS sequence"/>
</dbReference>
<gene>
    <name evidence="5" type="ORF">DUNSADRAFT_18320</name>
</gene>
<evidence type="ECO:0008006" key="7">
    <source>
        <dbReference type="Google" id="ProtNLM"/>
    </source>
</evidence>
<protein>
    <recommendedName>
        <fullName evidence="7">Inositol-phosphate phosphatase</fullName>
    </recommendedName>
</protein>
<evidence type="ECO:0000256" key="4">
    <source>
        <dbReference type="SAM" id="MobiDB-lite"/>
    </source>
</evidence>
<feature type="region of interest" description="Disordered" evidence="4">
    <location>
        <begin position="1"/>
        <end position="28"/>
    </location>
</feature>
<dbReference type="PRINTS" id="PR00377">
    <property type="entry name" value="IMPHPHTASES"/>
</dbReference>
<name>A0ABQ7GZ83_DUNSA</name>
<dbReference type="PROSITE" id="PS00629">
    <property type="entry name" value="IMP_1"/>
    <property type="match status" value="1"/>
</dbReference>
<proteinExistence type="inferred from homology"/>
<dbReference type="InterPro" id="IPR000760">
    <property type="entry name" value="Inositol_monophosphatase-like"/>
</dbReference>
<accession>A0ABQ7GZ83</accession>
<comment type="caution">
    <text evidence="5">The sequence shown here is derived from an EMBL/GenBank/DDBJ whole genome shotgun (WGS) entry which is preliminary data.</text>
</comment>
<keyword evidence="2" id="KW-0479">Metal-binding</keyword>
<dbReference type="SUPFAM" id="SSF56655">
    <property type="entry name" value="Carbohydrate phosphatase"/>
    <property type="match status" value="1"/>
</dbReference>
<evidence type="ECO:0000256" key="3">
    <source>
        <dbReference type="ARBA" id="ARBA00022842"/>
    </source>
</evidence>
<dbReference type="PANTHER" id="PTHR20854:SF17">
    <property type="entry name" value="PHOSPHATASE IMPL1, CHLOROPLASTIC"/>
    <property type="match status" value="1"/>
</dbReference>
<dbReference type="Gene3D" id="3.30.540.10">
    <property type="entry name" value="Fructose-1,6-Bisphosphatase, subunit A, domain 1"/>
    <property type="match status" value="1"/>
</dbReference>